<feature type="domain" description="EF-hand" evidence="2">
    <location>
        <begin position="69"/>
        <end position="104"/>
    </location>
</feature>
<dbReference type="CDD" id="cd00051">
    <property type="entry name" value="EFh"/>
    <property type="match status" value="1"/>
</dbReference>
<evidence type="ECO:0000313" key="3">
    <source>
        <dbReference type="EMBL" id="EDQ91370.1"/>
    </source>
</evidence>
<sequence length="138" mass="14964">MSVGEEDIKLCFELFDKTNSGTITAEDAATGVRTLGKAPSGEEIEELLGGASSVDFAKFQELFNASPVADFDETMDAFSTFDSHSAGYMSLTELLHIMKNLGEGLSEDVLAKVKDAAEPDSDGQVNYRHFVEKMVKDL</sequence>
<dbReference type="FunFam" id="1.10.238.10:FF:000001">
    <property type="entry name" value="Calmodulin 1"/>
    <property type="match status" value="1"/>
</dbReference>
<dbReference type="PANTHER" id="PTHR23048">
    <property type="entry name" value="MYOSIN LIGHT CHAIN 1, 3"/>
    <property type="match status" value="1"/>
</dbReference>
<dbReference type="RefSeq" id="XP_001743792.1">
    <property type="nucleotide sequence ID" value="XM_001743740.1"/>
</dbReference>
<evidence type="ECO:0000313" key="4">
    <source>
        <dbReference type="Proteomes" id="UP000001357"/>
    </source>
</evidence>
<dbReference type="Proteomes" id="UP000001357">
    <property type="component" value="Unassembled WGS sequence"/>
</dbReference>
<dbReference type="Pfam" id="PF13499">
    <property type="entry name" value="EF-hand_7"/>
    <property type="match status" value="1"/>
</dbReference>
<dbReference type="GeneID" id="5888953"/>
<protein>
    <recommendedName>
        <fullName evidence="2">EF-hand domain-containing protein</fullName>
    </recommendedName>
</protein>
<dbReference type="SUPFAM" id="SSF47473">
    <property type="entry name" value="EF-hand"/>
    <property type="match status" value="1"/>
</dbReference>
<dbReference type="InterPro" id="IPR050230">
    <property type="entry name" value="CALM/Myosin/TropC-like"/>
</dbReference>
<dbReference type="EMBL" id="CH991545">
    <property type="protein sequence ID" value="EDQ91370.1"/>
    <property type="molecule type" value="Genomic_DNA"/>
</dbReference>
<dbReference type="PROSITE" id="PS50222">
    <property type="entry name" value="EF_HAND_2"/>
    <property type="match status" value="2"/>
</dbReference>
<evidence type="ECO:0000259" key="2">
    <source>
        <dbReference type="PROSITE" id="PS50222"/>
    </source>
</evidence>
<dbReference type="STRING" id="81824.A9UU69"/>
<dbReference type="AlphaFoldDB" id="A9UU69"/>
<keyword evidence="1" id="KW-0677">Repeat</keyword>
<name>A9UU69_MONBE</name>
<organism evidence="3 4">
    <name type="scientific">Monosiga brevicollis</name>
    <name type="common">Choanoflagellate</name>
    <dbReference type="NCBI Taxonomy" id="81824"/>
    <lineage>
        <taxon>Eukaryota</taxon>
        <taxon>Choanoflagellata</taxon>
        <taxon>Craspedida</taxon>
        <taxon>Salpingoecidae</taxon>
        <taxon>Monosiga</taxon>
    </lineage>
</organism>
<proteinExistence type="predicted"/>
<dbReference type="GO" id="GO:0016460">
    <property type="term" value="C:myosin II complex"/>
    <property type="evidence" value="ECO:0000318"/>
    <property type="project" value="GO_Central"/>
</dbReference>
<dbReference type="SMART" id="SM00054">
    <property type="entry name" value="EFh"/>
    <property type="match status" value="2"/>
</dbReference>
<dbReference type="KEGG" id="mbr:MONBRDRAFT_36266"/>
<evidence type="ECO:0000256" key="1">
    <source>
        <dbReference type="ARBA" id="ARBA00022737"/>
    </source>
</evidence>
<dbReference type="InterPro" id="IPR011992">
    <property type="entry name" value="EF-hand-dom_pair"/>
</dbReference>
<dbReference type="Gene3D" id="1.10.238.10">
    <property type="entry name" value="EF-hand"/>
    <property type="match status" value="2"/>
</dbReference>
<dbReference type="InParanoid" id="A9UU69"/>
<dbReference type="GO" id="GO:0005509">
    <property type="term" value="F:calcium ion binding"/>
    <property type="evidence" value="ECO:0007669"/>
    <property type="project" value="InterPro"/>
</dbReference>
<feature type="domain" description="EF-hand" evidence="2">
    <location>
        <begin position="3"/>
        <end position="38"/>
    </location>
</feature>
<dbReference type="OMA" id="PLTEIRY"/>
<dbReference type="PANTHER" id="PTHR23048:SF0">
    <property type="entry name" value="CALMODULIN LIKE 3"/>
    <property type="match status" value="1"/>
</dbReference>
<dbReference type="eggNOG" id="KOG0027">
    <property type="taxonomic scope" value="Eukaryota"/>
</dbReference>
<reference evidence="3 4" key="1">
    <citation type="journal article" date="2008" name="Nature">
        <title>The genome of the choanoflagellate Monosiga brevicollis and the origin of metazoans.</title>
        <authorList>
            <consortium name="JGI Sequencing"/>
            <person name="King N."/>
            <person name="Westbrook M.J."/>
            <person name="Young S.L."/>
            <person name="Kuo A."/>
            <person name="Abedin M."/>
            <person name="Chapman J."/>
            <person name="Fairclough S."/>
            <person name="Hellsten U."/>
            <person name="Isogai Y."/>
            <person name="Letunic I."/>
            <person name="Marr M."/>
            <person name="Pincus D."/>
            <person name="Putnam N."/>
            <person name="Rokas A."/>
            <person name="Wright K.J."/>
            <person name="Zuzow R."/>
            <person name="Dirks W."/>
            <person name="Good M."/>
            <person name="Goodstein D."/>
            <person name="Lemons D."/>
            <person name="Li W."/>
            <person name="Lyons J.B."/>
            <person name="Morris A."/>
            <person name="Nichols S."/>
            <person name="Richter D.J."/>
            <person name="Salamov A."/>
            <person name="Bork P."/>
            <person name="Lim W.A."/>
            <person name="Manning G."/>
            <person name="Miller W.T."/>
            <person name="McGinnis W."/>
            <person name="Shapiro H."/>
            <person name="Tjian R."/>
            <person name="Grigoriev I.V."/>
            <person name="Rokhsar D."/>
        </authorList>
    </citation>
    <scope>NUCLEOTIDE SEQUENCE [LARGE SCALE GENOMIC DNA]</scope>
    <source>
        <strain evidence="4">MX1 / ATCC 50154</strain>
    </source>
</reference>
<dbReference type="InterPro" id="IPR002048">
    <property type="entry name" value="EF_hand_dom"/>
</dbReference>
<accession>A9UU69</accession>
<keyword evidence="4" id="KW-1185">Reference proteome</keyword>
<gene>
    <name evidence="3" type="ORF">MONBRDRAFT_36266</name>
</gene>